<feature type="compositionally biased region" description="Basic and acidic residues" evidence="1">
    <location>
        <begin position="161"/>
        <end position="171"/>
    </location>
</feature>
<accession>A0A5B9P989</accession>
<name>A0A5B9P989_9BACT</name>
<dbReference type="EMBL" id="CP042912">
    <property type="protein sequence ID" value="QEG21482.1"/>
    <property type="molecule type" value="Genomic_DNA"/>
</dbReference>
<gene>
    <name evidence="2" type="ORF">MFFC18_13380</name>
</gene>
<evidence type="ECO:0000313" key="2">
    <source>
        <dbReference type="EMBL" id="QEG21482.1"/>
    </source>
</evidence>
<evidence type="ECO:0000256" key="1">
    <source>
        <dbReference type="SAM" id="MobiDB-lite"/>
    </source>
</evidence>
<dbReference type="KEGG" id="mff:MFFC18_13380"/>
<dbReference type="Gene3D" id="1.20.5.340">
    <property type="match status" value="1"/>
</dbReference>
<feature type="compositionally biased region" description="Basic residues" evidence="1">
    <location>
        <begin position="147"/>
        <end position="160"/>
    </location>
</feature>
<proteinExistence type="predicted"/>
<dbReference type="Proteomes" id="UP000322214">
    <property type="component" value="Chromosome"/>
</dbReference>
<sequence length="221" mass="25815">MHSFSLGRYCNKSNSCLRNCSRESLPLSLWEIICRFRYIKPGSEILLLRFSKPPLPFSKHQTRITKHQTRITKHPTPITKHRMRITKHRTRITKHPTPITKHRMRITKHPTRITKHQTSHIASPKPRLDRMCGLRRGASPTTSGRKPLPRPKNARTNRYRRGFDAGGDRARRPAQSAIGERFNRWPRHGVNVRSVRKPGYLSKSRLRGPYCLRILFNGAVR</sequence>
<feature type="region of interest" description="Disordered" evidence="1">
    <location>
        <begin position="133"/>
        <end position="178"/>
    </location>
</feature>
<organism evidence="2 3">
    <name type="scientific">Mariniblastus fucicola</name>
    <dbReference type="NCBI Taxonomy" id="980251"/>
    <lineage>
        <taxon>Bacteria</taxon>
        <taxon>Pseudomonadati</taxon>
        <taxon>Planctomycetota</taxon>
        <taxon>Planctomycetia</taxon>
        <taxon>Pirellulales</taxon>
        <taxon>Pirellulaceae</taxon>
        <taxon>Mariniblastus</taxon>
    </lineage>
</organism>
<evidence type="ECO:0000313" key="3">
    <source>
        <dbReference type="Proteomes" id="UP000322214"/>
    </source>
</evidence>
<dbReference type="AlphaFoldDB" id="A0A5B9P989"/>
<reference evidence="2 3" key="1">
    <citation type="submission" date="2019-08" db="EMBL/GenBank/DDBJ databases">
        <title>Deep-cultivation of Planctomycetes and their phenomic and genomic characterization uncovers novel biology.</title>
        <authorList>
            <person name="Wiegand S."/>
            <person name="Jogler M."/>
            <person name="Boedeker C."/>
            <person name="Pinto D."/>
            <person name="Vollmers J."/>
            <person name="Rivas-Marin E."/>
            <person name="Kohn T."/>
            <person name="Peeters S.H."/>
            <person name="Heuer A."/>
            <person name="Rast P."/>
            <person name="Oberbeckmann S."/>
            <person name="Bunk B."/>
            <person name="Jeske O."/>
            <person name="Meyerdierks A."/>
            <person name="Storesund J.E."/>
            <person name="Kallscheuer N."/>
            <person name="Luecker S."/>
            <person name="Lage O.M."/>
            <person name="Pohl T."/>
            <person name="Merkel B.J."/>
            <person name="Hornburger P."/>
            <person name="Mueller R.-W."/>
            <person name="Bruemmer F."/>
            <person name="Labrenz M."/>
            <person name="Spormann A.M."/>
            <person name="Op den Camp H."/>
            <person name="Overmann J."/>
            <person name="Amann R."/>
            <person name="Jetten M.S.M."/>
            <person name="Mascher T."/>
            <person name="Medema M.H."/>
            <person name="Devos D.P."/>
            <person name="Kaster A.-K."/>
            <person name="Ovreas L."/>
            <person name="Rohde M."/>
            <person name="Galperin M.Y."/>
            <person name="Jogler C."/>
        </authorList>
    </citation>
    <scope>NUCLEOTIDE SEQUENCE [LARGE SCALE GENOMIC DNA]</scope>
    <source>
        <strain evidence="2 3">FC18</strain>
    </source>
</reference>
<keyword evidence="3" id="KW-1185">Reference proteome</keyword>
<protein>
    <submittedName>
        <fullName evidence="2">Uncharacterized protein</fullName>
    </submittedName>
</protein>